<dbReference type="Proteomes" id="UP000078284">
    <property type="component" value="Chromosome 4"/>
</dbReference>
<accession>A0A178V133</accession>
<dbReference type="ExpressionAtlas" id="A0A178V133">
    <property type="expression patterns" value="baseline and differential"/>
</dbReference>
<sequence>MGSTEKEQTTQHHPPHISSLVVRPSGSNDREDGRNAAGDYEPGEVSRDRPSFNRSDRYKGDNGGSYLF</sequence>
<feature type="compositionally biased region" description="Basic and acidic residues" evidence="1">
    <location>
        <begin position="44"/>
        <end position="60"/>
    </location>
</feature>
<comment type="caution">
    <text evidence="2">The sequence shown here is derived from an EMBL/GenBank/DDBJ whole genome shotgun (WGS) entry which is preliminary data.</text>
</comment>
<protein>
    <submittedName>
        <fullName evidence="2">Uncharacterized protein</fullName>
    </submittedName>
</protein>
<feature type="region of interest" description="Disordered" evidence="1">
    <location>
        <begin position="1"/>
        <end position="68"/>
    </location>
</feature>
<evidence type="ECO:0000256" key="1">
    <source>
        <dbReference type="SAM" id="MobiDB-lite"/>
    </source>
</evidence>
<dbReference type="EMBL" id="LUHQ01000004">
    <property type="protein sequence ID" value="OAO98661.1"/>
    <property type="molecule type" value="Genomic_DNA"/>
</dbReference>
<proteinExistence type="predicted"/>
<evidence type="ECO:0000313" key="2">
    <source>
        <dbReference type="EMBL" id="OAO98661.1"/>
    </source>
</evidence>
<gene>
    <name evidence="2" type="ordered locus">AXX17_At4g33310</name>
</gene>
<evidence type="ECO:0000313" key="3">
    <source>
        <dbReference type="Proteomes" id="UP000078284"/>
    </source>
</evidence>
<organism evidence="2 3">
    <name type="scientific">Arabidopsis thaliana</name>
    <name type="common">Mouse-ear cress</name>
    <dbReference type="NCBI Taxonomy" id="3702"/>
    <lineage>
        <taxon>Eukaryota</taxon>
        <taxon>Viridiplantae</taxon>
        <taxon>Streptophyta</taxon>
        <taxon>Embryophyta</taxon>
        <taxon>Tracheophyta</taxon>
        <taxon>Spermatophyta</taxon>
        <taxon>Magnoliopsida</taxon>
        <taxon>eudicotyledons</taxon>
        <taxon>Gunneridae</taxon>
        <taxon>Pentapetalae</taxon>
        <taxon>rosids</taxon>
        <taxon>malvids</taxon>
        <taxon>Brassicales</taxon>
        <taxon>Brassicaceae</taxon>
        <taxon>Camelineae</taxon>
        <taxon>Arabidopsis</taxon>
    </lineage>
</organism>
<dbReference type="AlphaFoldDB" id="A0A178V133"/>
<feature type="compositionally biased region" description="Basic and acidic residues" evidence="1">
    <location>
        <begin position="1"/>
        <end position="10"/>
    </location>
</feature>
<reference evidence="3" key="1">
    <citation type="journal article" date="2016" name="Proc. Natl. Acad. Sci. U.S.A.">
        <title>Chromosome-level assembly of Arabidopsis thaliana Ler reveals the extent of translocation and inversion polymorphisms.</title>
        <authorList>
            <person name="Zapata L."/>
            <person name="Ding J."/>
            <person name="Willing E.M."/>
            <person name="Hartwig B."/>
            <person name="Bezdan D."/>
            <person name="Jiao W.B."/>
            <person name="Patel V."/>
            <person name="Velikkakam James G."/>
            <person name="Koornneef M."/>
            <person name="Ossowski S."/>
            <person name="Schneeberger K."/>
        </authorList>
    </citation>
    <scope>NUCLEOTIDE SEQUENCE [LARGE SCALE GENOMIC DNA]</scope>
    <source>
        <strain evidence="3">cv. Landsberg erecta</strain>
    </source>
</reference>
<name>A0A178V133_ARATH</name>